<sequence length="192" mass="21731">MSFGEEKLVQGSEQTGSISSILLHALQRVTLAGLRLTGVLIHLVNRTVADVRRALWWQERTARHRYMLKLAAENERQRMQAHSVPRRQSEPVRRDAGDAQFLKMLHSMDDASIPLEKKWEAISLQMSSKEEFRKQLSRLFELAGESSSAVQGLASSPDRFWKSAHTQSVIAQEKALKRHLFTQMLEAGASPA</sequence>
<reference evidence="1 2" key="1">
    <citation type="submission" date="2023-10" db="EMBL/GenBank/DDBJ databases">
        <authorList>
            <person name="Maclean D."/>
            <person name="Macfadyen A."/>
        </authorList>
    </citation>
    <scope>NUCLEOTIDE SEQUENCE [LARGE SCALE GENOMIC DNA]</scope>
</reference>
<evidence type="ECO:0000313" key="1">
    <source>
        <dbReference type="EMBL" id="CAK0787078.1"/>
    </source>
</evidence>
<protein>
    <submittedName>
        <fullName evidence="1">Uncharacterized protein</fullName>
    </submittedName>
</protein>
<dbReference type="AlphaFoldDB" id="A0AAV1IM71"/>
<keyword evidence="2" id="KW-1185">Reference proteome</keyword>
<gene>
    <name evidence="1" type="ORF">CVIRNUC_010294</name>
</gene>
<name>A0AAV1IM71_9CHLO</name>
<comment type="caution">
    <text evidence="1">The sequence shown here is derived from an EMBL/GenBank/DDBJ whole genome shotgun (WGS) entry which is preliminary data.</text>
</comment>
<evidence type="ECO:0000313" key="2">
    <source>
        <dbReference type="Proteomes" id="UP001314263"/>
    </source>
</evidence>
<accession>A0AAV1IM71</accession>
<dbReference type="EMBL" id="CAUYUE010000016">
    <property type="protein sequence ID" value="CAK0787078.1"/>
    <property type="molecule type" value="Genomic_DNA"/>
</dbReference>
<dbReference type="Proteomes" id="UP001314263">
    <property type="component" value="Unassembled WGS sequence"/>
</dbReference>
<proteinExistence type="predicted"/>
<organism evidence="1 2">
    <name type="scientific">Coccomyxa viridis</name>
    <dbReference type="NCBI Taxonomy" id="1274662"/>
    <lineage>
        <taxon>Eukaryota</taxon>
        <taxon>Viridiplantae</taxon>
        <taxon>Chlorophyta</taxon>
        <taxon>core chlorophytes</taxon>
        <taxon>Trebouxiophyceae</taxon>
        <taxon>Trebouxiophyceae incertae sedis</taxon>
        <taxon>Coccomyxaceae</taxon>
        <taxon>Coccomyxa</taxon>
    </lineage>
</organism>